<protein>
    <submittedName>
        <fullName evidence="1">Uncharacterized protein</fullName>
    </submittedName>
</protein>
<evidence type="ECO:0000313" key="2">
    <source>
        <dbReference type="Proteomes" id="UP000236047"/>
    </source>
</evidence>
<dbReference type="AlphaFoldDB" id="A0A2N8P8V3"/>
<name>A0A2N8P8V3_STRNR</name>
<accession>A0A2N8P8V3</accession>
<sequence>MDARRTGLSRDSTYGFMAERTTTSAGDERPGFAIPLGLAQQFDGAVADRDHFRICAQFRVVEARGPLAKVDVPDIEREGFGDARVPVAQQGPHRSVLSGDVLVVEEPLVLVGRHEGHGSVIARPSPGVARSGVFGFVGVVQHGAGFHVASGFRVAVGCGDAAIPPRLRNSARGGALVFQSRIIERF</sequence>
<keyword evidence="2" id="KW-1185">Reference proteome</keyword>
<proteinExistence type="predicted"/>
<evidence type="ECO:0000313" key="1">
    <source>
        <dbReference type="EMBL" id="PNE37444.1"/>
    </source>
</evidence>
<reference evidence="2" key="1">
    <citation type="submission" date="2015-09" db="EMBL/GenBank/DDBJ databases">
        <authorList>
            <person name="Graham D.E."/>
            <person name="Mahan K.M."/>
            <person name="Klingeman D.M."/>
            <person name="Fida T."/>
            <person name="Giannone R.J."/>
            <person name="Hettich R.L."/>
            <person name="Parry R.J."/>
            <person name="Spain J.C."/>
        </authorList>
    </citation>
    <scope>NUCLEOTIDE SEQUENCE [LARGE SCALE GENOMIC DNA]</scope>
    <source>
        <strain evidence="2">JCM 4701</strain>
    </source>
</reference>
<comment type="caution">
    <text evidence="1">The sequence shown here is derived from an EMBL/GenBank/DDBJ whole genome shotgun (WGS) entry which is preliminary data.</text>
</comment>
<dbReference type="EMBL" id="LJSN01000003">
    <property type="protein sequence ID" value="PNE37444.1"/>
    <property type="molecule type" value="Genomic_DNA"/>
</dbReference>
<organism evidence="1 2">
    <name type="scientific">Streptomyces noursei</name>
    <name type="common">Streptomyces albulus</name>
    <dbReference type="NCBI Taxonomy" id="1971"/>
    <lineage>
        <taxon>Bacteria</taxon>
        <taxon>Bacillati</taxon>
        <taxon>Actinomycetota</taxon>
        <taxon>Actinomycetes</taxon>
        <taxon>Kitasatosporales</taxon>
        <taxon>Streptomycetaceae</taxon>
        <taxon>Streptomyces</taxon>
    </lineage>
</organism>
<gene>
    <name evidence="1" type="ORF">AOB60_24360</name>
</gene>
<dbReference type="Proteomes" id="UP000236047">
    <property type="component" value="Unassembled WGS sequence"/>
</dbReference>